<dbReference type="AlphaFoldDB" id="A0A8H7VQG7"/>
<feature type="region of interest" description="Disordered" evidence="1">
    <location>
        <begin position="157"/>
        <end position="187"/>
    </location>
</feature>
<organism evidence="2 3">
    <name type="scientific">Circinella minor</name>
    <dbReference type="NCBI Taxonomy" id="1195481"/>
    <lineage>
        <taxon>Eukaryota</taxon>
        <taxon>Fungi</taxon>
        <taxon>Fungi incertae sedis</taxon>
        <taxon>Mucoromycota</taxon>
        <taxon>Mucoromycotina</taxon>
        <taxon>Mucoromycetes</taxon>
        <taxon>Mucorales</taxon>
        <taxon>Lichtheimiaceae</taxon>
        <taxon>Circinella</taxon>
    </lineage>
</organism>
<gene>
    <name evidence="2" type="ORF">INT45_007010</name>
</gene>
<dbReference type="Proteomes" id="UP000646827">
    <property type="component" value="Unassembled WGS sequence"/>
</dbReference>
<protein>
    <submittedName>
        <fullName evidence="2">Uncharacterized protein</fullName>
    </submittedName>
</protein>
<sequence length="239" mass="27379">MSNMQTFTGWTSFEIGHLTTQYDQNFVIYTNPNENATGLNCKIRAIDLVQSNVYKYLAQGGLCQVTVRGIMYVAPQPEQGWIPTSTRYLQVSFIMQEQKLLSDEEERKVTTTTTSQQQRQQSTTSFTNGSKDVIKISQSLSEDDDDDDDADLDYDSIDVEEEERLHMNDPEYNDYDDSMEESDISSEDIDKLIAAAKEPLDMNYIKKRDAEDFLENEKNKKHKQNHSPPPNSSIIIDSD</sequence>
<feature type="compositionally biased region" description="Acidic residues" evidence="1">
    <location>
        <begin position="171"/>
        <end position="187"/>
    </location>
</feature>
<keyword evidence="3" id="KW-1185">Reference proteome</keyword>
<evidence type="ECO:0000256" key="1">
    <source>
        <dbReference type="SAM" id="MobiDB-lite"/>
    </source>
</evidence>
<dbReference type="OrthoDB" id="2288402at2759"/>
<proteinExistence type="predicted"/>
<feature type="region of interest" description="Disordered" evidence="1">
    <location>
        <begin position="213"/>
        <end position="239"/>
    </location>
</feature>
<name>A0A8H7VQG7_9FUNG</name>
<accession>A0A8H7VQG7</accession>
<comment type="caution">
    <text evidence="2">The sequence shown here is derived from an EMBL/GenBank/DDBJ whole genome shotgun (WGS) entry which is preliminary data.</text>
</comment>
<evidence type="ECO:0000313" key="3">
    <source>
        <dbReference type="Proteomes" id="UP000646827"/>
    </source>
</evidence>
<dbReference type="EMBL" id="JAEPRB010000064">
    <property type="protein sequence ID" value="KAG2223284.1"/>
    <property type="molecule type" value="Genomic_DNA"/>
</dbReference>
<evidence type="ECO:0000313" key="2">
    <source>
        <dbReference type="EMBL" id="KAG2223284.1"/>
    </source>
</evidence>
<feature type="region of interest" description="Disordered" evidence="1">
    <location>
        <begin position="103"/>
        <end position="130"/>
    </location>
</feature>
<reference evidence="2 3" key="1">
    <citation type="submission" date="2020-12" db="EMBL/GenBank/DDBJ databases">
        <title>Metabolic potential, ecology and presence of endohyphal bacteria is reflected in genomic diversity of Mucoromycotina.</title>
        <authorList>
            <person name="Muszewska A."/>
            <person name="Okrasinska A."/>
            <person name="Steczkiewicz K."/>
            <person name="Drgas O."/>
            <person name="Orlowska M."/>
            <person name="Perlinska-Lenart U."/>
            <person name="Aleksandrzak-Piekarczyk T."/>
            <person name="Szatraj K."/>
            <person name="Zielenkiewicz U."/>
            <person name="Pilsyk S."/>
            <person name="Malc E."/>
            <person name="Mieczkowski P."/>
            <person name="Kruszewska J.S."/>
            <person name="Biernat P."/>
            <person name="Pawlowska J."/>
        </authorList>
    </citation>
    <scope>NUCLEOTIDE SEQUENCE [LARGE SCALE GENOMIC DNA]</scope>
    <source>
        <strain evidence="2 3">CBS 142.35</strain>
    </source>
</reference>
<feature type="compositionally biased region" description="Low complexity" evidence="1">
    <location>
        <begin position="110"/>
        <end position="127"/>
    </location>
</feature>